<name>A0A0U5HWB8_9EURY</name>
<sequence length="66" mass="7336">MASKTPQADAMTEPCETCGRETPHTVTVELRTESADDQNAAFSREPYRVTTCRECGDVRAKRMNNA</sequence>
<dbReference type="Proteomes" id="UP000066737">
    <property type="component" value="Chromosome I"/>
</dbReference>
<dbReference type="Pfam" id="PF25205">
    <property type="entry name" value="DUF7835"/>
    <property type="match status" value="1"/>
</dbReference>
<accession>A0A0U5HWB8</accession>
<protein>
    <submittedName>
        <fullName evidence="3">Small CPxCG-related zinc finger protein</fullName>
    </submittedName>
</protein>
<feature type="domain" description="DUF7835" evidence="2">
    <location>
        <begin position="1"/>
        <end position="66"/>
    </location>
</feature>
<evidence type="ECO:0000256" key="1">
    <source>
        <dbReference type="SAM" id="MobiDB-lite"/>
    </source>
</evidence>
<dbReference type="OrthoDB" id="297362at2157"/>
<gene>
    <name evidence="3" type="ORF">HHUB_3214</name>
</gene>
<organism evidence="3 4">
    <name type="scientific">Halobacterium hubeiense</name>
    <dbReference type="NCBI Taxonomy" id="1407499"/>
    <lineage>
        <taxon>Archaea</taxon>
        <taxon>Methanobacteriati</taxon>
        <taxon>Methanobacteriota</taxon>
        <taxon>Stenosarchaea group</taxon>
        <taxon>Halobacteria</taxon>
        <taxon>Halobacteriales</taxon>
        <taxon>Halobacteriaceae</taxon>
        <taxon>Halobacterium</taxon>
    </lineage>
</organism>
<evidence type="ECO:0000259" key="2">
    <source>
        <dbReference type="Pfam" id="PF25205"/>
    </source>
</evidence>
<dbReference type="InterPro" id="IPR057157">
    <property type="entry name" value="DUF7835"/>
</dbReference>
<dbReference type="AlphaFoldDB" id="A0A0U5HWB8"/>
<proteinExistence type="predicted"/>
<keyword evidence="4" id="KW-1185">Reference proteome</keyword>
<dbReference type="RefSeq" id="WP_059057577.1">
    <property type="nucleotide sequence ID" value="NZ_CEML01000001.1"/>
</dbReference>
<dbReference type="KEGG" id="hhb:Hhub_3214"/>
<feature type="region of interest" description="Disordered" evidence="1">
    <location>
        <begin position="1"/>
        <end position="22"/>
    </location>
</feature>
<dbReference type="GeneID" id="91107854"/>
<dbReference type="EMBL" id="LN831302">
    <property type="protein sequence ID" value="CQH60454.1"/>
    <property type="molecule type" value="Genomic_DNA"/>
</dbReference>
<dbReference type="STRING" id="1407499.HHUB_3214"/>
<evidence type="ECO:0000313" key="3">
    <source>
        <dbReference type="EMBL" id="CQH60454.1"/>
    </source>
</evidence>
<evidence type="ECO:0000313" key="4">
    <source>
        <dbReference type="Proteomes" id="UP000066737"/>
    </source>
</evidence>
<reference evidence="4" key="1">
    <citation type="journal article" date="2016" name="Environ. Microbiol.">
        <title>The complete genome of a viable archaeum isolated from 123-million-year-old rock salt.</title>
        <authorList>
            <person name="Jaakkola S.T."/>
            <person name="Pfeiffer F."/>
            <person name="Ravantti J.J."/>
            <person name="Guo Q."/>
            <person name="Liu Y."/>
            <person name="Chen X."/>
            <person name="Ma H."/>
            <person name="Yang C."/>
            <person name="Oksanen H.M."/>
            <person name="Bamford D.H."/>
        </authorList>
    </citation>
    <scope>NUCLEOTIDE SEQUENCE</scope>
    <source>
        <strain evidence="4">JI20-1</strain>
    </source>
</reference>